<dbReference type="CDD" id="cd09726">
    <property type="entry name" value="RAMP_I_III"/>
    <property type="match status" value="1"/>
</dbReference>
<organism evidence="3 4">
    <name type="scientific">Cylindrospermopsis raciborskii CS-505</name>
    <dbReference type="NCBI Taxonomy" id="533240"/>
    <lineage>
        <taxon>Bacteria</taxon>
        <taxon>Bacillati</taxon>
        <taxon>Cyanobacteriota</taxon>
        <taxon>Cyanophyceae</taxon>
        <taxon>Nostocales</taxon>
        <taxon>Aphanizomenonaceae</taxon>
        <taxon>Cylindrospermopsis</taxon>
    </lineage>
</organism>
<dbReference type="Proteomes" id="UP000093903">
    <property type="component" value="Unassembled WGS sequence"/>
</dbReference>
<dbReference type="EMBL" id="LYXA01000001">
    <property type="protein sequence ID" value="OBU76065.1"/>
    <property type="molecule type" value="Genomic_DNA"/>
</dbReference>
<sequence>MSLPTELPKWYRVDTEEEKGWTPQTTDIIEGPPENREVRQAWYVNNSYTPQKSNPILKVQILTPIQVGGGSLSEGMILPAQIGGYPCIPGSSLRGSLLSRIRKVWSQMGGEEQQFWQRLVQEDRSGWRCREIRFESVPLDNVEPYPLNGQQSWQVYGENVRALSVQWQASPKEPPSLQPTLLSIVVNTRQEIRQDERGWLKNRLKETLEEEGIGRGKNSGFGRLVERERISQGDWQLRVRGVKPGIQTPNRGMNITGKYRWSPQVLRATLRGWFLRLALREFSRQDGEKLTTYIFGGFGSPAQLNLVSYRLFAGREIGAGNRGNNRDYSNIPSAVVNQDWQIGVKCNQECRGLVDRLLELAQRLGGIGPGWRRPPHDMRNGVVFRGSEFITHTESGEMELSHLFSELQQDIRDLATQLKIKINTRKELSCIDSVWESKDAETWKQIVHGVCATSNRNKPQWCGSTNRPSLYAVREKENSCVITSFDPTVNGTLGSQGFTRIWPV</sequence>
<accession>A0A853MCA9</accession>
<dbReference type="InterPro" id="IPR005537">
    <property type="entry name" value="RAMP_III_fam"/>
</dbReference>
<evidence type="ECO:0000259" key="2">
    <source>
        <dbReference type="Pfam" id="PF03787"/>
    </source>
</evidence>
<evidence type="ECO:0000313" key="3">
    <source>
        <dbReference type="EMBL" id="OBU76065.1"/>
    </source>
</evidence>
<gene>
    <name evidence="3" type="ORF">A9P98_06815</name>
</gene>
<keyword evidence="1" id="KW-0051">Antiviral defense</keyword>
<reference evidence="3 4" key="1">
    <citation type="submission" date="2016-05" db="EMBL/GenBank/DDBJ databases">
        <title>First complete genome of the cyanobacterium Cylindrospermopsis raciborskii CS505, containing a circular chromosome and a single extrachromosomal element.</title>
        <authorList>
            <person name="Fuentes J."/>
            <person name="Tamames J."/>
            <person name="Allen E."/>
            <person name="Plominski A."/>
            <person name="Vasquez M."/>
        </authorList>
    </citation>
    <scope>NUCLEOTIDE SEQUENCE [LARGE SCALE GENOMIC DNA]</scope>
    <source>
        <strain evidence="3 4">CS505</strain>
    </source>
</reference>
<evidence type="ECO:0000313" key="4">
    <source>
        <dbReference type="Proteomes" id="UP000093903"/>
    </source>
</evidence>
<comment type="caution">
    <text evidence="3">The sequence shown here is derived from an EMBL/GenBank/DDBJ whole genome shotgun (WGS) entry which is preliminary data.</text>
</comment>
<evidence type="ECO:0000256" key="1">
    <source>
        <dbReference type="ARBA" id="ARBA00023118"/>
    </source>
</evidence>
<protein>
    <recommendedName>
        <fullName evidence="2">CRISPR type III-associated protein domain-containing protein</fullName>
    </recommendedName>
</protein>
<dbReference type="RefSeq" id="WP_006277548.1">
    <property type="nucleotide sequence ID" value="NZ_ACYA01000044.1"/>
</dbReference>
<feature type="domain" description="CRISPR type III-associated protein" evidence="2">
    <location>
        <begin position="59"/>
        <end position="115"/>
    </location>
</feature>
<dbReference type="Pfam" id="PF03787">
    <property type="entry name" value="RAMPs"/>
    <property type="match status" value="1"/>
</dbReference>
<name>A0A853MCA9_9CYAN</name>
<dbReference type="AlphaFoldDB" id="A0A853MCA9"/>
<dbReference type="GO" id="GO:0051607">
    <property type="term" value="P:defense response to virus"/>
    <property type="evidence" value="ECO:0007669"/>
    <property type="project" value="UniProtKB-KW"/>
</dbReference>
<proteinExistence type="predicted"/>